<proteinExistence type="predicted"/>
<protein>
    <submittedName>
        <fullName evidence="5">AraC family transcriptional regulator</fullName>
    </submittedName>
</protein>
<dbReference type="SMART" id="SM00342">
    <property type="entry name" value="HTH_ARAC"/>
    <property type="match status" value="1"/>
</dbReference>
<evidence type="ECO:0000256" key="3">
    <source>
        <dbReference type="ARBA" id="ARBA00023163"/>
    </source>
</evidence>
<dbReference type="PATRIC" id="fig|1046596.6.peg.2447"/>
<evidence type="ECO:0000259" key="4">
    <source>
        <dbReference type="PROSITE" id="PS01124"/>
    </source>
</evidence>
<accession>J0L7T1</accession>
<keyword evidence="2" id="KW-0238">DNA-binding</keyword>
<gene>
    <name evidence="5" type="ORF">FD00_GL002325</name>
</gene>
<dbReference type="GO" id="GO:0043565">
    <property type="term" value="F:sequence-specific DNA binding"/>
    <property type="evidence" value="ECO:0007669"/>
    <property type="project" value="InterPro"/>
</dbReference>
<dbReference type="InterPro" id="IPR018062">
    <property type="entry name" value="HTH_AraC-typ_CS"/>
</dbReference>
<dbReference type="Proteomes" id="UP000050898">
    <property type="component" value="Unassembled WGS sequence"/>
</dbReference>
<evidence type="ECO:0000256" key="2">
    <source>
        <dbReference type="ARBA" id="ARBA00023125"/>
    </source>
</evidence>
<dbReference type="PANTHER" id="PTHR43280:SF28">
    <property type="entry name" value="HTH-TYPE TRANSCRIPTIONAL ACTIVATOR RHAS"/>
    <property type="match status" value="1"/>
</dbReference>
<dbReference type="PANTHER" id="PTHR43280">
    <property type="entry name" value="ARAC-FAMILY TRANSCRIPTIONAL REGULATOR"/>
    <property type="match status" value="1"/>
</dbReference>
<dbReference type="PRINTS" id="PR00032">
    <property type="entry name" value="HTHARAC"/>
</dbReference>
<dbReference type="OrthoDB" id="247151at2"/>
<evidence type="ECO:0000256" key="1">
    <source>
        <dbReference type="ARBA" id="ARBA00023015"/>
    </source>
</evidence>
<dbReference type="SUPFAM" id="SSF46689">
    <property type="entry name" value="Homeodomain-like"/>
    <property type="match status" value="2"/>
</dbReference>
<evidence type="ECO:0000313" key="5">
    <source>
        <dbReference type="EMBL" id="KRN10576.1"/>
    </source>
</evidence>
<keyword evidence="6" id="KW-1185">Reference proteome</keyword>
<sequence>MASPIPTPNTARDTKIIVKLVEKAGIIELTVAVVDLTQEIGELFVKRVRAAQNFSNSSLIFLIQDYIFKHLNEPVNLTIMAEQLGYSKNYLCYSFKQATNQTIVNYANEQKIREIQSQLVFSNKTVTEIAAMLGFSDQSYLTKLFKKYLNTTPTRFRKKYHI</sequence>
<dbReference type="GeneID" id="98317104"/>
<dbReference type="Pfam" id="PF12833">
    <property type="entry name" value="HTH_18"/>
    <property type="match status" value="1"/>
</dbReference>
<keyword evidence="1" id="KW-0805">Transcription regulation</keyword>
<reference evidence="5 6" key="1">
    <citation type="journal article" date="2015" name="Genome Announc.">
        <title>Expanding the biotechnology potential of lactobacilli through comparative genomics of 213 strains and associated genera.</title>
        <authorList>
            <person name="Sun Z."/>
            <person name="Harris H.M."/>
            <person name="McCann A."/>
            <person name="Guo C."/>
            <person name="Argimon S."/>
            <person name="Zhang W."/>
            <person name="Yang X."/>
            <person name="Jeffery I.B."/>
            <person name="Cooney J.C."/>
            <person name="Kagawa T.F."/>
            <person name="Liu W."/>
            <person name="Song Y."/>
            <person name="Salvetti E."/>
            <person name="Wrobel A."/>
            <person name="Rasinkangas P."/>
            <person name="Parkhill J."/>
            <person name="Rea M.C."/>
            <person name="O'Sullivan O."/>
            <person name="Ritari J."/>
            <person name="Douillard F.P."/>
            <person name="Paul Ross R."/>
            <person name="Yang R."/>
            <person name="Briner A.E."/>
            <person name="Felis G.E."/>
            <person name="de Vos W.M."/>
            <person name="Barrangou R."/>
            <person name="Klaenhammer T.R."/>
            <person name="Caufield P.W."/>
            <person name="Cui Y."/>
            <person name="Zhang H."/>
            <person name="O'Toole P.W."/>
        </authorList>
    </citation>
    <scope>NUCLEOTIDE SEQUENCE [LARGE SCALE GENOMIC DNA]</scope>
    <source>
        <strain evidence="5 6">DSM 20444</strain>
    </source>
</reference>
<name>J0L7T1_9LACO</name>
<dbReference type="InterPro" id="IPR020449">
    <property type="entry name" value="Tscrpt_reg_AraC-type_HTH"/>
</dbReference>
<dbReference type="RefSeq" id="WP_003687502.1">
    <property type="nucleotide sequence ID" value="NZ_AKKT01000018.1"/>
</dbReference>
<dbReference type="PROSITE" id="PS00041">
    <property type="entry name" value="HTH_ARAC_FAMILY_1"/>
    <property type="match status" value="1"/>
</dbReference>
<keyword evidence="3" id="KW-0804">Transcription</keyword>
<dbReference type="EMBL" id="AYYH01000008">
    <property type="protein sequence ID" value="KRN10576.1"/>
    <property type="molecule type" value="Genomic_DNA"/>
</dbReference>
<feature type="domain" description="HTH araC/xylS-type" evidence="4">
    <location>
        <begin position="61"/>
        <end position="159"/>
    </location>
</feature>
<comment type="caution">
    <text evidence="5">The sequence shown here is derived from an EMBL/GenBank/DDBJ whole genome shotgun (WGS) entry which is preliminary data.</text>
</comment>
<dbReference type="InterPro" id="IPR009057">
    <property type="entry name" value="Homeodomain-like_sf"/>
</dbReference>
<dbReference type="AlphaFoldDB" id="J0L7T1"/>
<dbReference type="PROSITE" id="PS01124">
    <property type="entry name" value="HTH_ARAC_FAMILY_2"/>
    <property type="match status" value="1"/>
</dbReference>
<evidence type="ECO:0000313" key="6">
    <source>
        <dbReference type="Proteomes" id="UP000050898"/>
    </source>
</evidence>
<dbReference type="GO" id="GO:0003700">
    <property type="term" value="F:DNA-binding transcription factor activity"/>
    <property type="evidence" value="ECO:0007669"/>
    <property type="project" value="InterPro"/>
</dbReference>
<dbReference type="Gene3D" id="1.10.10.60">
    <property type="entry name" value="Homeodomain-like"/>
    <property type="match status" value="2"/>
</dbReference>
<organism evidence="5 6">
    <name type="scientific">Liquorilactobacillus mali KCTC 3596 = DSM 20444</name>
    <dbReference type="NCBI Taxonomy" id="1046596"/>
    <lineage>
        <taxon>Bacteria</taxon>
        <taxon>Bacillati</taxon>
        <taxon>Bacillota</taxon>
        <taxon>Bacilli</taxon>
        <taxon>Lactobacillales</taxon>
        <taxon>Lactobacillaceae</taxon>
        <taxon>Liquorilactobacillus</taxon>
    </lineage>
</organism>
<dbReference type="InterPro" id="IPR018060">
    <property type="entry name" value="HTH_AraC"/>
</dbReference>